<keyword evidence="6" id="KW-0479">Metal-binding</keyword>
<dbReference type="PROSITE" id="PS00118">
    <property type="entry name" value="PA2_HIS"/>
    <property type="match status" value="1"/>
</dbReference>
<evidence type="ECO:0000259" key="14">
    <source>
        <dbReference type="Pfam" id="PF05826"/>
    </source>
</evidence>
<feature type="signal peptide" evidence="13">
    <location>
        <begin position="1"/>
        <end position="18"/>
    </location>
</feature>
<dbReference type="GO" id="GO:0004623">
    <property type="term" value="F:phospholipase A2 activity"/>
    <property type="evidence" value="ECO:0007669"/>
    <property type="project" value="UniProtKB-EC"/>
</dbReference>
<keyword evidence="9" id="KW-0442">Lipid degradation</keyword>
<dbReference type="InterPro" id="IPR036444">
    <property type="entry name" value="PLipase_A2_dom_sf"/>
</dbReference>
<evidence type="ECO:0000256" key="8">
    <source>
        <dbReference type="ARBA" id="ARBA00022837"/>
    </source>
</evidence>
<evidence type="ECO:0000256" key="5">
    <source>
        <dbReference type="ARBA" id="ARBA00022525"/>
    </source>
</evidence>
<keyword evidence="16" id="KW-1185">Reference proteome</keyword>
<keyword evidence="8" id="KW-0106">Calcium</keyword>
<comment type="caution">
    <text evidence="15">The sequence shown here is derived from an EMBL/GenBank/DDBJ whole genome shotgun (WGS) entry which is preliminary data.</text>
</comment>
<proteinExistence type="predicted"/>
<evidence type="ECO:0000256" key="11">
    <source>
        <dbReference type="ARBA" id="ARBA00023157"/>
    </source>
</evidence>
<keyword evidence="7" id="KW-0378">Hydrolase</keyword>
<evidence type="ECO:0000256" key="4">
    <source>
        <dbReference type="ARBA" id="ARBA00021721"/>
    </source>
</evidence>
<dbReference type="Pfam" id="PF05826">
    <property type="entry name" value="Phospholip_A2_2"/>
    <property type="match status" value="1"/>
</dbReference>
<dbReference type="EC" id="3.1.1.4" evidence="3"/>
<dbReference type="AlphaFoldDB" id="A0AAV7Y356"/>
<dbReference type="GO" id="GO:0050482">
    <property type="term" value="P:arachidonate secretion"/>
    <property type="evidence" value="ECO:0007669"/>
    <property type="project" value="InterPro"/>
</dbReference>
<keyword evidence="10" id="KW-0443">Lipid metabolism</keyword>
<evidence type="ECO:0000256" key="6">
    <source>
        <dbReference type="ARBA" id="ARBA00022723"/>
    </source>
</evidence>
<dbReference type="InterPro" id="IPR016090">
    <property type="entry name" value="PLA2-like_dom"/>
</dbReference>
<keyword evidence="5" id="KW-0964">Secreted</keyword>
<comment type="cofactor">
    <cofactor evidence="1">
        <name>Ca(2+)</name>
        <dbReference type="ChEBI" id="CHEBI:29108"/>
    </cofactor>
</comment>
<protein>
    <recommendedName>
        <fullName evidence="4">Phospholipase A2</fullName>
        <ecNumber evidence="3">3.1.1.4</ecNumber>
    </recommendedName>
    <alternativeName>
        <fullName evidence="12">Phosphatidylcholine 2-acylhydrolase</fullName>
    </alternativeName>
</protein>
<evidence type="ECO:0000256" key="12">
    <source>
        <dbReference type="ARBA" id="ARBA00029903"/>
    </source>
</evidence>
<reference evidence="15" key="1">
    <citation type="submission" date="2022-12" db="EMBL/GenBank/DDBJ databases">
        <title>Chromosome-level genome assembly of the bean flower thrips Megalurothrips usitatus.</title>
        <authorList>
            <person name="Ma L."/>
            <person name="Liu Q."/>
            <person name="Li H."/>
            <person name="Cai W."/>
        </authorList>
    </citation>
    <scope>NUCLEOTIDE SEQUENCE</scope>
    <source>
        <strain evidence="15">Cailab_2022a</strain>
    </source>
</reference>
<evidence type="ECO:0000256" key="9">
    <source>
        <dbReference type="ARBA" id="ARBA00022963"/>
    </source>
</evidence>
<accession>A0AAV7Y356</accession>
<evidence type="ECO:0000256" key="7">
    <source>
        <dbReference type="ARBA" id="ARBA00022801"/>
    </source>
</evidence>
<dbReference type="GO" id="GO:0006644">
    <property type="term" value="P:phospholipid metabolic process"/>
    <property type="evidence" value="ECO:0007669"/>
    <property type="project" value="InterPro"/>
</dbReference>
<comment type="subcellular location">
    <subcellularLocation>
        <location evidence="2">Secreted</location>
    </subcellularLocation>
</comment>
<dbReference type="InterPro" id="IPR033113">
    <property type="entry name" value="PLA2_histidine"/>
</dbReference>
<dbReference type="GO" id="GO:0046872">
    <property type="term" value="F:metal ion binding"/>
    <property type="evidence" value="ECO:0007669"/>
    <property type="project" value="UniProtKB-KW"/>
</dbReference>
<dbReference type="SUPFAM" id="SSF48619">
    <property type="entry name" value="Phospholipase A2, PLA2"/>
    <property type="match status" value="1"/>
</dbReference>
<evidence type="ECO:0000256" key="10">
    <source>
        <dbReference type="ARBA" id="ARBA00023098"/>
    </source>
</evidence>
<dbReference type="EMBL" id="JAPTSV010000002">
    <property type="protein sequence ID" value="KAJ1530810.1"/>
    <property type="molecule type" value="Genomic_DNA"/>
</dbReference>
<dbReference type="FunFam" id="1.20.90.10:FF:000002">
    <property type="entry name" value="Phospholipase A2 group III"/>
    <property type="match status" value="1"/>
</dbReference>
<feature type="chain" id="PRO_5043686907" description="Phospholipase A2" evidence="13">
    <location>
        <begin position="19"/>
        <end position="271"/>
    </location>
</feature>
<feature type="domain" description="Phospholipase A2-like central" evidence="14">
    <location>
        <begin position="157"/>
        <end position="251"/>
    </location>
</feature>
<dbReference type="GO" id="GO:0016042">
    <property type="term" value="P:lipid catabolic process"/>
    <property type="evidence" value="ECO:0007669"/>
    <property type="project" value="UniProtKB-KW"/>
</dbReference>
<evidence type="ECO:0000256" key="2">
    <source>
        <dbReference type="ARBA" id="ARBA00004613"/>
    </source>
</evidence>
<evidence type="ECO:0000313" key="16">
    <source>
        <dbReference type="Proteomes" id="UP001075354"/>
    </source>
</evidence>
<keyword evidence="13" id="KW-0732">Signal</keyword>
<keyword evidence="11" id="KW-1015">Disulfide bond</keyword>
<evidence type="ECO:0000256" key="1">
    <source>
        <dbReference type="ARBA" id="ARBA00001913"/>
    </source>
</evidence>
<dbReference type="Proteomes" id="UP001075354">
    <property type="component" value="Chromosome 2"/>
</dbReference>
<dbReference type="Gene3D" id="1.20.90.10">
    <property type="entry name" value="Phospholipase A2 domain"/>
    <property type="match status" value="1"/>
</dbReference>
<evidence type="ECO:0000256" key="3">
    <source>
        <dbReference type="ARBA" id="ARBA00013278"/>
    </source>
</evidence>
<dbReference type="GO" id="GO:0005576">
    <property type="term" value="C:extracellular region"/>
    <property type="evidence" value="ECO:0007669"/>
    <property type="project" value="UniProtKB-SubCell"/>
</dbReference>
<dbReference type="PANTHER" id="PTHR12253">
    <property type="entry name" value="RH14732P"/>
    <property type="match status" value="1"/>
</dbReference>
<gene>
    <name evidence="15" type="ORF">ONE63_005658</name>
</gene>
<evidence type="ECO:0000256" key="13">
    <source>
        <dbReference type="SAM" id="SignalP"/>
    </source>
</evidence>
<evidence type="ECO:0000313" key="15">
    <source>
        <dbReference type="EMBL" id="KAJ1530810.1"/>
    </source>
</evidence>
<dbReference type="CDD" id="cd04704">
    <property type="entry name" value="PLA2_bee_venom_like"/>
    <property type="match status" value="1"/>
</dbReference>
<organism evidence="15 16">
    <name type="scientific">Megalurothrips usitatus</name>
    <name type="common">bean blossom thrips</name>
    <dbReference type="NCBI Taxonomy" id="439358"/>
    <lineage>
        <taxon>Eukaryota</taxon>
        <taxon>Metazoa</taxon>
        <taxon>Ecdysozoa</taxon>
        <taxon>Arthropoda</taxon>
        <taxon>Hexapoda</taxon>
        <taxon>Insecta</taxon>
        <taxon>Pterygota</taxon>
        <taxon>Neoptera</taxon>
        <taxon>Paraneoptera</taxon>
        <taxon>Thysanoptera</taxon>
        <taxon>Terebrantia</taxon>
        <taxon>Thripoidea</taxon>
        <taxon>Thripidae</taxon>
        <taxon>Megalurothrips</taxon>
    </lineage>
</organism>
<name>A0AAV7Y356_9NEOP</name>
<sequence length="271" mass="29652">MLVPAVVLALALAQPALAEPLPALPAAFRGLRRDTAPYKGFSGVRVRSDSARKVFFHDQTIAVVEVSKDYNTMDLQNCELIEVNKAGLAREALQNLSTIAKPSQLGFPDMSALMRRCQALDEARAAAAAGGQGPAAVAATKRKIDDNPDPSSLLSGILPGTKWCGTGDIASNYFDLGTERDIDRCCRTHDLCPVKVRAFQSRYGLSNMSFYTKSHCVCDDMLLQCLKASNHSTANIMGNIYFNLLRVPCVEDVEDASVARMERRYRSAKRY</sequence>